<reference evidence="1 2" key="1">
    <citation type="submission" date="2012-03" db="EMBL/GenBank/DDBJ databases">
        <title>The Genome Sequence of Bartonella taylorii 8TBB.</title>
        <authorList>
            <consortium name="The Broad Institute Genome Sequencing Platform"/>
            <consortium name="The Broad Institute Genome Sequencing Center for Infectious Disease"/>
            <person name="Feldgarden M."/>
            <person name="Kirby J."/>
            <person name="Kosoy M."/>
            <person name="Birtles R."/>
            <person name="Probert W.S."/>
            <person name="Chiaraviglio L."/>
            <person name="Young S.K."/>
            <person name="Zeng Q."/>
            <person name="Gargeya S."/>
            <person name="Fitzgerald M."/>
            <person name="Haas B."/>
            <person name="Abouelleil A."/>
            <person name="Alvarado L."/>
            <person name="Arachchi H.M."/>
            <person name="Berlin A."/>
            <person name="Chapman S.B."/>
            <person name="Gearin G."/>
            <person name="Goldberg J."/>
            <person name="Griggs A."/>
            <person name="Gujja S."/>
            <person name="Hansen M."/>
            <person name="Heiman D."/>
            <person name="Howarth C."/>
            <person name="Larimer J."/>
            <person name="Lui A."/>
            <person name="MacDonald P.J.P."/>
            <person name="McCowen C."/>
            <person name="Montmayeur A."/>
            <person name="Murphy C."/>
            <person name="Neiman D."/>
            <person name="Pearson M."/>
            <person name="Priest M."/>
            <person name="Roberts A."/>
            <person name="Saif S."/>
            <person name="Shea T."/>
            <person name="Sisk P."/>
            <person name="Stolte C."/>
            <person name="Sykes S."/>
            <person name="Wortman J."/>
            <person name="Nusbaum C."/>
            <person name="Birren B."/>
        </authorList>
    </citation>
    <scope>NUCLEOTIDE SEQUENCE [LARGE SCALE GENOMIC DNA]</scope>
    <source>
        <strain evidence="1 2">8TBB</strain>
    </source>
</reference>
<organism evidence="1 2">
    <name type="scientific">Bartonella taylorii 8TBB</name>
    <dbReference type="NCBI Taxonomy" id="1094560"/>
    <lineage>
        <taxon>Bacteria</taxon>
        <taxon>Pseudomonadati</taxon>
        <taxon>Pseudomonadota</taxon>
        <taxon>Alphaproteobacteria</taxon>
        <taxon>Hyphomicrobiales</taxon>
        <taxon>Bartonellaceae</taxon>
        <taxon>Bartonella</taxon>
    </lineage>
</organism>
<proteinExistence type="predicted"/>
<dbReference type="EMBL" id="AIMD01000013">
    <property type="protein sequence ID" value="EJF97346.1"/>
    <property type="molecule type" value="Genomic_DNA"/>
</dbReference>
<dbReference type="InterPro" id="IPR011049">
    <property type="entry name" value="Serralysin-like_metalloprot_C"/>
</dbReference>
<dbReference type="Proteomes" id="UP000002648">
    <property type="component" value="Unassembled WGS sequence"/>
</dbReference>
<evidence type="ECO:0000313" key="2">
    <source>
        <dbReference type="Proteomes" id="UP000002648"/>
    </source>
</evidence>
<accession>A0A9P2S1B8</accession>
<protein>
    <submittedName>
        <fullName evidence="1">Uncharacterized protein</fullName>
    </submittedName>
</protein>
<dbReference type="AlphaFoldDB" id="A0A9P2S1B8"/>
<name>A0A9P2S1B8_BARTA</name>
<dbReference type="Gene3D" id="2.150.10.10">
    <property type="entry name" value="Serralysin-like metalloprotease, C-terminal"/>
    <property type="match status" value="1"/>
</dbReference>
<keyword evidence="2" id="KW-1185">Reference proteome</keyword>
<gene>
    <name evidence="1" type="ORF">ME9_00432</name>
</gene>
<evidence type="ECO:0000313" key="1">
    <source>
        <dbReference type="EMBL" id="EJF97346.1"/>
    </source>
</evidence>
<sequence length="68" mass="7296">MLFAGAISYDPYTKGPSQSDNFAWKSTQGAVSVCDIGSEKTRQIVRVAAGSGNTDAVNFVQLQEIKIK</sequence>
<comment type="caution">
    <text evidence="1">The sequence shown here is derived from an EMBL/GenBank/DDBJ whole genome shotgun (WGS) entry which is preliminary data.</text>
</comment>
<dbReference type="SUPFAM" id="SSF101967">
    <property type="entry name" value="Adhesin YadA, collagen-binding domain"/>
    <property type="match status" value="1"/>
</dbReference>